<reference evidence="2" key="1">
    <citation type="submission" date="2019-08" db="EMBL/GenBank/DDBJ databases">
        <authorList>
            <person name="Kucharzyk K."/>
            <person name="Murdoch R.W."/>
            <person name="Higgins S."/>
            <person name="Loffler F."/>
        </authorList>
    </citation>
    <scope>NUCLEOTIDE SEQUENCE</scope>
</reference>
<comment type="caution">
    <text evidence="2">The sequence shown here is derived from an EMBL/GenBank/DDBJ whole genome shotgun (WGS) entry which is preliminary data.</text>
</comment>
<protein>
    <submittedName>
        <fullName evidence="2">Uncharacterized protein</fullName>
    </submittedName>
</protein>
<accession>A0A645FKC9</accession>
<feature type="compositionally biased region" description="Low complexity" evidence="1">
    <location>
        <begin position="1"/>
        <end position="13"/>
    </location>
</feature>
<dbReference type="EMBL" id="VSSQ01059055">
    <property type="protein sequence ID" value="MPN12663.1"/>
    <property type="molecule type" value="Genomic_DNA"/>
</dbReference>
<evidence type="ECO:0000313" key="2">
    <source>
        <dbReference type="EMBL" id="MPN12663.1"/>
    </source>
</evidence>
<organism evidence="2">
    <name type="scientific">bioreactor metagenome</name>
    <dbReference type="NCBI Taxonomy" id="1076179"/>
    <lineage>
        <taxon>unclassified sequences</taxon>
        <taxon>metagenomes</taxon>
        <taxon>ecological metagenomes</taxon>
    </lineage>
</organism>
<feature type="region of interest" description="Disordered" evidence="1">
    <location>
        <begin position="1"/>
        <end position="67"/>
    </location>
</feature>
<proteinExistence type="predicted"/>
<gene>
    <name evidence="2" type="ORF">SDC9_159982</name>
</gene>
<sequence>MQEQGQHRQGTQQEAEHAETLHVLDQLDAPFQTRNLPHHHPAAMPRRSVQLTDDLRQGQKAVGIGKQ</sequence>
<evidence type="ECO:0000256" key="1">
    <source>
        <dbReference type="SAM" id="MobiDB-lite"/>
    </source>
</evidence>
<dbReference type="AlphaFoldDB" id="A0A645FKC9"/>
<name>A0A645FKC9_9ZZZZ</name>